<dbReference type="InterPro" id="IPR051067">
    <property type="entry name" value="NHER"/>
</dbReference>
<feature type="compositionally biased region" description="Basic residues" evidence="2">
    <location>
        <begin position="271"/>
        <end position="280"/>
    </location>
</feature>
<dbReference type="FunCoup" id="F6ZRL9">
    <property type="interactions" value="18"/>
</dbReference>
<proteinExistence type="predicted"/>
<dbReference type="Proteomes" id="UP000008144">
    <property type="component" value="Unassembled WGS sequence"/>
</dbReference>
<dbReference type="PANTHER" id="PTHR14191">
    <property type="entry name" value="PDZ DOMAIN CONTAINING PROTEIN"/>
    <property type="match status" value="1"/>
</dbReference>
<dbReference type="GO" id="GO:0016324">
    <property type="term" value="C:apical plasma membrane"/>
    <property type="evidence" value="ECO:0000318"/>
    <property type="project" value="GO_Central"/>
</dbReference>
<dbReference type="GO" id="GO:0005102">
    <property type="term" value="F:signaling receptor binding"/>
    <property type="evidence" value="ECO:0000318"/>
    <property type="project" value="GO_Central"/>
</dbReference>
<dbReference type="HOGENOM" id="CLU_038627_1_0_1"/>
<name>F6ZRL9_CIOIN</name>
<dbReference type="GeneID" id="100175118"/>
<organism evidence="4 5">
    <name type="scientific">Ciona intestinalis</name>
    <name type="common">Transparent sea squirt</name>
    <name type="synonym">Ascidia intestinalis</name>
    <dbReference type="NCBI Taxonomy" id="7719"/>
    <lineage>
        <taxon>Eukaryota</taxon>
        <taxon>Metazoa</taxon>
        <taxon>Chordata</taxon>
        <taxon>Tunicata</taxon>
        <taxon>Ascidiacea</taxon>
        <taxon>Phlebobranchia</taxon>
        <taxon>Cionidae</taxon>
        <taxon>Ciona</taxon>
    </lineage>
</organism>
<keyword evidence="5" id="KW-1185">Reference proteome</keyword>
<feature type="compositionally biased region" description="Pro residues" evidence="2">
    <location>
        <begin position="242"/>
        <end position="251"/>
    </location>
</feature>
<feature type="domain" description="PDZ" evidence="3">
    <location>
        <begin position="128"/>
        <end position="208"/>
    </location>
</feature>
<dbReference type="PROSITE" id="PS50106">
    <property type="entry name" value="PDZ"/>
    <property type="match status" value="2"/>
</dbReference>
<reference evidence="5" key="1">
    <citation type="journal article" date="2002" name="Science">
        <title>The draft genome of Ciona intestinalis: insights into chordate and vertebrate origins.</title>
        <authorList>
            <person name="Dehal P."/>
            <person name="Satou Y."/>
            <person name="Campbell R.K."/>
            <person name="Chapman J."/>
            <person name="Degnan B."/>
            <person name="De Tomaso A."/>
            <person name="Davidson B."/>
            <person name="Di Gregorio A."/>
            <person name="Gelpke M."/>
            <person name="Goodstein D.M."/>
            <person name="Harafuji N."/>
            <person name="Hastings K.E."/>
            <person name="Ho I."/>
            <person name="Hotta K."/>
            <person name="Huang W."/>
            <person name="Kawashima T."/>
            <person name="Lemaire P."/>
            <person name="Martinez D."/>
            <person name="Meinertzhagen I.A."/>
            <person name="Necula S."/>
            <person name="Nonaka M."/>
            <person name="Putnam N."/>
            <person name="Rash S."/>
            <person name="Saiga H."/>
            <person name="Satake M."/>
            <person name="Terry A."/>
            <person name="Yamada L."/>
            <person name="Wang H.G."/>
            <person name="Awazu S."/>
            <person name="Azumi K."/>
            <person name="Boore J."/>
            <person name="Branno M."/>
            <person name="Chin-Bow S."/>
            <person name="DeSantis R."/>
            <person name="Doyle S."/>
            <person name="Francino P."/>
            <person name="Keys D.N."/>
            <person name="Haga S."/>
            <person name="Hayashi H."/>
            <person name="Hino K."/>
            <person name="Imai K.S."/>
            <person name="Inaba K."/>
            <person name="Kano S."/>
            <person name="Kobayashi K."/>
            <person name="Kobayashi M."/>
            <person name="Lee B.I."/>
            <person name="Makabe K.W."/>
            <person name="Manohar C."/>
            <person name="Matassi G."/>
            <person name="Medina M."/>
            <person name="Mochizuki Y."/>
            <person name="Mount S."/>
            <person name="Morishita T."/>
            <person name="Miura S."/>
            <person name="Nakayama A."/>
            <person name="Nishizaka S."/>
            <person name="Nomoto H."/>
            <person name="Ohta F."/>
            <person name="Oishi K."/>
            <person name="Rigoutsos I."/>
            <person name="Sano M."/>
            <person name="Sasaki A."/>
            <person name="Sasakura Y."/>
            <person name="Shoguchi E."/>
            <person name="Shin-i T."/>
            <person name="Spagnuolo A."/>
            <person name="Stainier D."/>
            <person name="Suzuki M.M."/>
            <person name="Tassy O."/>
            <person name="Takatori N."/>
            <person name="Tokuoka M."/>
            <person name="Yagi K."/>
            <person name="Yoshizaki F."/>
            <person name="Wada S."/>
            <person name="Zhang C."/>
            <person name="Hyatt P.D."/>
            <person name="Larimer F."/>
            <person name="Detter C."/>
            <person name="Doggett N."/>
            <person name="Glavina T."/>
            <person name="Hawkins T."/>
            <person name="Richardson P."/>
            <person name="Lucas S."/>
            <person name="Kohara Y."/>
            <person name="Levine M."/>
            <person name="Satoh N."/>
            <person name="Rokhsar D.S."/>
        </authorList>
    </citation>
    <scope>NUCLEOTIDE SEQUENCE [LARGE SCALE GENOMIC DNA]</scope>
</reference>
<evidence type="ECO:0000256" key="1">
    <source>
        <dbReference type="ARBA" id="ARBA00022737"/>
    </source>
</evidence>
<accession>A0A1W2WHL2</accession>
<dbReference type="Pfam" id="PF00595">
    <property type="entry name" value="PDZ"/>
    <property type="match status" value="2"/>
</dbReference>
<reference evidence="4" key="2">
    <citation type="submission" date="2025-08" db="UniProtKB">
        <authorList>
            <consortium name="Ensembl"/>
        </authorList>
    </citation>
    <scope>IDENTIFICATION</scope>
</reference>
<dbReference type="Gene3D" id="2.30.42.10">
    <property type="match status" value="2"/>
</dbReference>
<dbReference type="STRING" id="7719.ENSCINP00000004270"/>
<dbReference type="RefSeq" id="XP_002129232.1">
    <property type="nucleotide sequence ID" value="XM_002129196.4"/>
</dbReference>
<feature type="domain" description="PDZ" evidence="3">
    <location>
        <begin position="9"/>
        <end position="89"/>
    </location>
</feature>
<feature type="region of interest" description="Disordered" evidence="2">
    <location>
        <begin position="224"/>
        <end position="296"/>
    </location>
</feature>
<dbReference type="InParanoid" id="F6ZRL9"/>
<protein>
    <submittedName>
        <fullName evidence="4">Na(+)/H(+) exchange regulatory cofactor NHE-RF1</fullName>
    </submittedName>
</protein>
<gene>
    <name evidence="4" type="primary">LOC100175118</name>
</gene>
<dbReference type="AlphaFoldDB" id="F6ZRL9"/>
<dbReference type="OrthoDB" id="10007415at2759"/>
<dbReference type="SUPFAM" id="SSF50156">
    <property type="entry name" value="PDZ domain-like"/>
    <property type="match status" value="2"/>
</dbReference>
<dbReference type="InterPro" id="IPR036034">
    <property type="entry name" value="PDZ_sf"/>
</dbReference>
<dbReference type="OMA" id="KECNVVP"/>
<sequence length="296" mass="32333">MSVLHKPRLYHLEQGSNGYGFHLHGEKGKVGQKIRKVEPGSPAEVAGLRVGDCVVAVNGWNVENESHQEIVARIKERAGETDLLVVDEEANQYFKQNSIDITEGLIGNEDTVQQEQIIKKVDGPRPRLCKLTRSDQGFGFNLHSEKGKQGRFIRSVDEGGAADRAGLLAGDRIIEINGVNMEYERHASLVAAIKESGTDVELLVVDDQTDRFFKLCDVTPSSVHVEGALPQPPTPVVTSQSTPPPTTPLAPQPNGDSPADILNMDLTTLKSKARSSKKKAAPSSNWNNRQSIFNNL</sequence>
<dbReference type="PANTHER" id="PTHR14191:SF3">
    <property type="entry name" value="NA(+)_H(+) EXCHANGE REGULATORY COFACTOR-LIKE PROTEIN NRFL-1"/>
    <property type="match status" value="1"/>
</dbReference>
<feature type="compositionally biased region" description="Polar residues" evidence="2">
    <location>
        <begin position="285"/>
        <end position="296"/>
    </location>
</feature>
<evidence type="ECO:0000256" key="2">
    <source>
        <dbReference type="SAM" id="MobiDB-lite"/>
    </source>
</evidence>
<dbReference type="GO" id="GO:0043495">
    <property type="term" value="F:protein-membrane adaptor activity"/>
    <property type="evidence" value="ECO:0000318"/>
    <property type="project" value="GO_Central"/>
</dbReference>
<dbReference type="CDD" id="cd06768">
    <property type="entry name" value="PDZ_NHERF-like"/>
    <property type="match status" value="2"/>
</dbReference>
<evidence type="ECO:0000313" key="5">
    <source>
        <dbReference type="Proteomes" id="UP000008144"/>
    </source>
</evidence>
<keyword evidence="1" id="KW-0677">Repeat</keyword>
<dbReference type="GeneTree" id="ENSGT00950000182849"/>
<reference evidence="4" key="3">
    <citation type="submission" date="2025-09" db="UniProtKB">
        <authorList>
            <consortium name="Ensembl"/>
        </authorList>
    </citation>
    <scope>IDENTIFICATION</scope>
</reference>
<evidence type="ECO:0000259" key="3">
    <source>
        <dbReference type="PROSITE" id="PS50106"/>
    </source>
</evidence>
<dbReference type="InterPro" id="IPR001478">
    <property type="entry name" value="PDZ"/>
</dbReference>
<dbReference type="KEGG" id="cin:100175118"/>
<dbReference type="SMART" id="SM00228">
    <property type="entry name" value="PDZ"/>
    <property type="match status" value="2"/>
</dbReference>
<dbReference type="Ensembl" id="ENSCINT00000004270.3">
    <property type="protein sequence ID" value="ENSCINP00000004270.3"/>
    <property type="gene ID" value="ENSCING00000002098.3"/>
</dbReference>
<accession>F6ZRL9</accession>
<dbReference type="GO" id="GO:0072659">
    <property type="term" value="P:protein localization to plasma membrane"/>
    <property type="evidence" value="ECO:0000318"/>
    <property type="project" value="GO_Central"/>
</dbReference>
<evidence type="ECO:0000313" key="4">
    <source>
        <dbReference type="Ensembl" id="ENSCINP00000004270.3"/>
    </source>
</evidence>